<dbReference type="PANTHER" id="PTHR10366:SF369">
    <property type="entry name" value="CINNAMOYL-COA REDUCTASE-LIKE PROTEIN"/>
    <property type="match status" value="1"/>
</dbReference>
<protein>
    <submittedName>
        <fullName evidence="5">Cinnamoyl-CoA reductase 2-like</fullName>
    </submittedName>
</protein>
<accession>A0A6P5SPT8</accession>
<keyword evidence="2" id="KW-0560">Oxidoreductase</keyword>
<feature type="domain" description="NAD(P)-binding" evidence="3">
    <location>
        <begin position="10"/>
        <end position="118"/>
    </location>
</feature>
<dbReference type="KEGG" id="pavi:110758679"/>
<keyword evidence="4" id="KW-1185">Reference proteome</keyword>
<evidence type="ECO:0000259" key="3">
    <source>
        <dbReference type="Pfam" id="PF16363"/>
    </source>
</evidence>
<sequence>MSKTGEVVCITGGSGCIGSWIVRLLLDRNYTVHATVKDLKDEGETKHLEALEGAATRLRLFQIDLLDYNSIFAAINGCSGVFHLASPNIIDQVQDPERRTGQKVNGPRSFMAEVTRKIDQPEKEKELTISFSIFSAGCIETYENIFMGSVHFKDVALAHILLYENKSATGRHLCVEAISHYGDFVAKVAELYPEYKVPSLPKDTQPGLLREKNGAKKLMNLGLDFIPMDQIIKDAVESLKNKGFIS</sequence>
<dbReference type="PANTHER" id="PTHR10366">
    <property type="entry name" value="NAD DEPENDENT EPIMERASE/DEHYDRATASE"/>
    <property type="match status" value="1"/>
</dbReference>
<name>A0A6P5SPT8_PRUAV</name>
<dbReference type="Pfam" id="PF16363">
    <property type="entry name" value="GDP_Man_Dehyd"/>
    <property type="match status" value="1"/>
</dbReference>
<dbReference type="Gene3D" id="3.40.50.720">
    <property type="entry name" value="NAD(P)-binding Rossmann-like Domain"/>
    <property type="match status" value="2"/>
</dbReference>
<evidence type="ECO:0000313" key="4">
    <source>
        <dbReference type="Proteomes" id="UP000515124"/>
    </source>
</evidence>
<dbReference type="SUPFAM" id="SSF51735">
    <property type="entry name" value="NAD(P)-binding Rossmann-fold domains"/>
    <property type="match status" value="1"/>
</dbReference>
<reference evidence="5" key="1">
    <citation type="submission" date="2025-08" db="UniProtKB">
        <authorList>
            <consortium name="RefSeq"/>
        </authorList>
    </citation>
    <scope>IDENTIFICATION</scope>
</reference>
<dbReference type="Proteomes" id="UP000515124">
    <property type="component" value="Unplaced"/>
</dbReference>
<gene>
    <name evidence="5" type="primary">LOC110758679</name>
</gene>
<keyword evidence="1" id="KW-0521">NADP</keyword>
<organism evidence="4 5">
    <name type="scientific">Prunus avium</name>
    <name type="common">Cherry</name>
    <name type="synonym">Cerasus avium</name>
    <dbReference type="NCBI Taxonomy" id="42229"/>
    <lineage>
        <taxon>Eukaryota</taxon>
        <taxon>Viridiplantae</taxon>
        <taxon>Streptophyta</taxon>
        <taxon>Embryophyta</taxon>
        <taxon>Tracheophyta</taxon>
        <taxon>Spermatophyta</taxon>
        <taxon>Magnoliopsida</taxon>
        <taxon>eudicotyledons</taxon>
        <taxon>Gunneridae</taxon>
        <taxon>Pentapetalae</taxon>
        <taxon>rosids</taxon>
        <taxon>fabids</taxon>
        <taxon>Rosales</taxon>
        <taxon>Rosaceae</taxon>
        <taxon>Amygdaloideae</taxon>
        <taxon>Amygdaleae</taxon>
        <taxon>Prunus</taxon>
    </lineage>
</organism>
<proteinExistence type="predicted"/>
<dbReference type="InterPro" id="IPR050425">
    <property type="entry name" value="NAD(P)_dehydrat-like"/>
</dbReference>
<dbReference type="GeneID" id="110758679"/>
<dbReference type="RefSeq" id="XP_021816282.1">
    <property type="nucleotide sequence ID" value="XM_021960590.1"/>
</dbReference>
<dbReference type="GO" id="GO:0016616">
    <property type="term" value="F:oxidoreductase activity, acting on the CH-OH group of donors, NAD or NADP as acceptor"/>
    <property type="evidence" value="ECO:0007669"/>
    <property type="project" value="TreeGrafter"/>
</dbReference>
<evidence type="ECO:0000313" key="5">
    <source>
        <dbReference type="RefSeq" id="XP_021816282.1"/>
    </source>
</evidence>
<evidence type="ECO:0000256" key="1">
    <source>
        <dbReference type="ARBA" id="ARBA00022857"/>
    </source>
</evidence>
<evidence type="ECO:0000256" key="2">
    <source>
        <dbReference type="ARBA" id="ARBA00023002"/>
    </source>
</evidence>
<dbReference type="InterPro" id="IPR016040">
    <property type="entry name" value="NAD(P)-bd_dom"/>
</dbReference>
<dbReference type="InterPro" id="IPR036291">
    <property type="entry name" value="NAD(P)-bd_dom_sf"/>
</dbReference>
<dbReference type="AlphaFoldDB" id="A0A6P5SPT8"/>